<evidence type="ECO:0008006" key="5">
    <source>
        <dbReference type="Google" id="ProtNLM"/>
    </source>
</evidence>
<evidence type="ECO:0000313" key="3">
    <source>
        <dbReference type="EMBL" id="MDR5690449.1"/>
    </source>
</evidence>
<gene>
    <name evidence="3" type="ORF">RH861_00055</name>
</gene>
<keyword evidence="2" id="KW-1133">Transmembrane helix</keyword>
<evidence type="ECO:0000256" key="2">
    <source>
        <dbReference type="SAM" id="Phobius"/>
    </source>
</evidence>
<keyword evidence="2" id="KW-0812">Transmembrane</keyword>
<feature type="region of interest" description="Disordered" evidence="1">
    <location>
        <begin position="1"/>
        <end position="26"/>
    </location>
</feature>
<reference evidence="4" key="1">
    <citation type="submission" date="2023-07" db="EMBL/GenBank/DDBJ databases">
        <title>Description of three actinobacteria isolated from air of manufacturing shop in a pharmaceutical factory.</title>
        <authorList>
            <person name="Zhang D.-F."/>
        </authorList>
    </citation>
    <scope>NUCLEOTIDE SEQUENCE [LARGE SCALE GENOMIC DNA]</scope>
    <source>
        <strain evidence="4">CCTCC AB 2011122</strain>
    </source>
</reference>
<accession>A0ABU1FFA3</accession>
<dbReference type="RefSeq" id="WP_310519194.1">
    <property type="nucleotide sequence ID" value="NZ_BAABBS010000001.1"/>
</dbReference>
<evidence type="ECO:0000256" key="1">
    <source>
        <dbReference type="SAM" id="MobiDB-lite"/>
    </source>
</evidence>
<protein>
    <recommendedName>
        <fullName evidence="5">SnoaL-like domain-containing protein</fullName>
    </recommendedName>
</protein>
<sequence length="176" mass="18530">MDASGAAPEPAPDPAPATQPAAGAAPTGRPDRTLLVILGVIAALVIVALVVVFSRGEPARLDESTPEGVVQAYASAVIDGDEDEAIRHLVPEVADDCVPIDGAPTDRMRVTLVSTTERDDSADVEVLISWSYDEGPFGGSGVDERGDFDLVRADDGWRIETAPWPLTICDPGRWRG</sequence>
<organism evidence="3 4">
    <name type="scientific">Agromyces indicus</name>
    <dbReference type="NCBI Taxonomy" id="758919"/>
    <lineage>
        <taxon>Bacteria</taxon>
        <taxon>Bacillati</taxon>
        <taxon>Actinomycetota</taxon>
        <taxon>Actinomycetes</taxon>
        <taxon>Micrococcales</taxon>
        <taxon>Microbacteriaceae</taxon>
        <taxon>Agromyces</taxon>
    </lineage>
</organism>
<evidence type="ECO:0000313" key="4">
    <source>
        <dbReference type="Proteomes" id="UP001260072"/>
    </source>
</evidence>
<keyword evidence="2" id="KW-0472">Membrane</keyword>
<proteinExistence type="predicted"/>
<keyword evidence="4" id="KW-1185">Reference proteome</keyword>
<comment type="caution">
    <text evidence="3">The sequence shown here is derived from an EMBL/GenBank/DDBJ whole genome shotgun (WGS) entry which is preliminary data.</text>
</comment>
<dbReference type="Proteomes" id="UP001260072">
    <property type="component" value="Unassembled WGS sequence"/>
</dbReference>
<feature type="transmembrane region" description="Helical" evidence="2">
    <location>
        <begin position="34"/>
        <end position="53"/>
    </location>
</feature>
<dbReference type="EMBL" id="JAVKGS010000001">
    <property type="protein sequence ID" value="MDR5690449.1"/>
    <property type="molecule type" value="Genomic_DNA"/>
</dbReference>
<name>A0ABU1FFA3_9MICO</name>